<dbReference type="AlphaFoldDB" id="A0A916STA4"/>
<reference evidence="5" key="2">
    <citation type="submission" date="2020-09" db="EMBL/GenBank/DDBJ databases">
        <authorList>
            <person name="Sun Q."/>
            <person name="Zhou Y."/>
        </authorList>
    </citation>
    <scope>NUCLEOTIDE SEQUENCE</scope>
    <source>
        <strain evidence="5">CGMCC 1.12813</strain>
    </source>
</reference>
<evidence type="ECO:0000256" key="2">
    <source>
        <dbReference type="ARBA" id="ARBA00022741"/>
    </source>
</evidence>
<protein>
    <submittedName>
        <fullName evidence="5">ABC transporter ATP-binding protein</fullName>
    </submittedName>
</protein>
<dbReference type="InterPro" id="IPR051120">
    <property type="entry name" value="ABC_AA/LPS_Transport"/>
</dbReference>
<dbReference type="InterPro" id="IPR003593">
    <property type="entry name" value="AAA+_ATPase"/>
</dbReference>
<feature type="domain" description="ABC transporter" evidence="4">
    <location>
        <begin position="28"/>
        <end position="274"/>
    </location>
</feature>
<evidence type="ECO:0000256" key="3">
    <source>
        <dbReference type="ARBA" id="ARBA00022840"/>
    </source>
</evidence>
<dbReference type="RefSeq" id="WP_188511423.1">
    <property type="nucleotide sequence ID" value="NZ_BMGB01000002.1"/>
</dbReference>
<sequence>MSDKTPVADLVTDVNNIVPGVAKKDPIVVADKVSRQFGGLTAVDVEHLEIPRGSITALIGPNGAGKTTFFNLLTGFDKPNTGTWNFGGKNLAGMPAFRVARLGMIRTFQLTKALGGMTVLENMRLGAGRQSGENIFTAIFRPLWRSREDEITVKAMDLLARFKLDTKADDYASSLSGGQRKLLEMARALMSEPELVMLDEPMAGVNPALTQSLLHHILDLKTQGMTVLFVEHDMHMVNEIADWVVVMAEGRIVAEGPPSTVMSDPAVIDAYLGAHHDVDLGTLTGQQEIAETMDSELVRHEIEEEAAIAQPTTKKAAQ</sequence>
<evidence type="ECO:0000313" key="5">
    <source>
        <dbReference type="EMBL" id="GGB12301.1"/>
    </source>
</evidence>
<dbReference type="SUPFAM" id="SSF52540">
    <property type="entry name" value="P-loop containing nucleoside triphosphate hydrolases"/>
    <property type="match status" value="1"/>
</dbReference>
<dbReference type="GO" id="GO:0005524">
    <property type="term" value="F:ATP binding"/>
    <property type="evidence" value="ECO:0007669"/>
    <property type="project" value="UniProtKB-KW"/>
</dbReference>
<evidence type="ECO:0000256" key="1">
    <source>
        <dbReference type="ARBA" id="ARBA00022448"/>
    </source>
</evidence>
<dbReference type="GO" id="GO:0005886">
    <property type="term" value="C:plasma membrane"/>
    <property type="evidence" value="ECO:0007669"/>
    <property type="project" value="TreeGrafter"/>
</dbReference>
<name>A0A916STA4_9MICO</name>
<dbReference type="Pfam" id="PF00005">
    <property type="entry name" value="ABC_tran"/>
    <property type="match status" value="1"/>
</dbReference>
<dbReference type="GO" id="GO:0016887">
    <property type="term" value="F:ATP hydrolysis activity"/>
    <property type="evidence" value="ECO:0007669"/>
    <property type="project" value="InterPro"/>
</dbReference>
<keyword evidence="3 5" id="KW-0067">ATP-binding</keyword>
<dbReference type="PANTHER" id="PTHR45772">
    <property type="entry name" value="CONSERVED COMPONENT OF ABC TRANSPORTER FOR NATURAL AMINO ACIDS-RELATED"/>
    <property type="match status" value="1"/>
</dbReference>
<dbReference type="InterPro" id="IPR017871">
    <property type="entry name" value="ABC_transporter-like_CS"/>
</dbReference>
<dbReference type="Gene3D" id="3.40.50.300">
    <property type="entry name" value="P-loop containing nucleotide triphosphate hydrolases"/>
    <property type="match status" value="1"/>
</dbReference>
<dbReference type="Proteomes" id="UP000606922">
    <property type="component" value="Unassembled WGS sequence"/>
</dbReference>
<dbReference type="SMART" id="SM00382">
    <property type="entry name" value="AAA"/>
    <property type="match status" value="1"/>
</dbReference>
<dbReference type="PROSITE" id="PS50893">
    <property type="entry name" value="ABC_TRANSPORTER_2"/>
    <property type="match status" value="1"/>
</dbReference>
<accession>A0A916STA4</accession>
<reference evidence="5" key="1">
    <citation type="journal article" date="2014" name="Int. J. Syst. Evol. Microbiol.">
        <title>Complete genome sequence of Corynebacterium casei LMG S-19264T (=DSM 44701T), isolated from a smear-ripened cheese.</title>
        <authorList>
            <consortium name="US DOE Joint Genome Institute (JGI-PGF)"/>
            <person name="Walter F."/>
            <person name="Albersmeier A."/>
            <person name="Kalinowski J."/>
            <person name="Ruckert C."/>
        </authorList>
    </citation>
    <scope>NUCLEOTIDE SEQUENCE</scope>
    <source>
        <strain evidence="5">CGMCC 1.12813</strain>
    </source>
</reference>
<keyword evidence="6" id="KW-1185">Reference proteome</keyword>
<dbReference type="PANTHER" id="PTHR45772:SF9">
    <property type="entry name" value="CONSERVED COMPONENT OF ABC TRANSPORTER FOR NATURAL AMINO ACIDS"/>
    <property type="match status" value="1"/>
</dbReference>
<comment type="caution">
    <text evidence="5">The sequence shown here is derived from an EMBL/GenBank/DDBJ whole genome shotgun (WGS) entry which is preliminary data.</text>
</comment>
<dbReference type="InterPro" id="IPR003439">
    <property type="entry name" value="ABC_transporter-like_ATP-bd"/>
</dbReference>
<evidence type="ECO:0000313" key="6">
    <source>
        <dbReference type="Proteomes" id="UP000606922"/>
    </source>
</evidence>
<dbReference type="CDD" id="cd03219">
    <property type="entry name" value="ABC_Mj1267_LivG_branched"/>
    <property type="match status" value="1"/>
</dbReference>
<dbReference type="EMBL" id="BMGB01000002">
    <property type="protein sequence ID" value="GGB12301.1"/>
    <property type="molecule type" value="Genomic_DNA"/>
</dbReference>
<keyword evidence="2" id="KW-0547">Nucleotide-binding</keyword>
<dbReference type="PROSITE" id="PS00211">
    <property type="entry name" value="ABC_TRANSPORTER_1"/>
    <property type="match status" value="1"/>
</dbReference>
<gene>
    <name evidence="5" type="ORF">GCM10010979_28260</name>
</gene>
<evidence type="ECO:0000259" key="4">
    <source>
        <dbReference type="PROSITE" id="PS50893"/>
    </source>
</evidence>
<dbReference type="FunFam" id="3.40.50.300:FF:000421">
    <property type="entry name" value="Branched-chain amino acid ABC transporter ATP-binding protein"/>
    <property type="match status" value="1"/>
</dbReference>
<keyword evidence="1" id="KW-0813">Transport</keyword>
<proteinExistence type="predicted"/>
<dbReference type="InterPro" id="IPR032823">
    <property type="entry name" value="BCA_ABC_TP_C"/>
</dbReference>
<dbReference type="InterPro" id="IPR027417">
    <property type="entry name" value="P-loop_NTPase"/>
</dbReference>
<dbReference type="Pfam" id="PF12399">
    <property type="entry name" value="BCA_ABC_TP_C"/>
    <property type="match status" value="1"/>
</dbReference>
<organism evidence="5 6">
    <name type="scientific">Conyzicola nivalis</name>
    <dbReference type="NCBI Taxonomy" id="1477021"/>
    <lineage>
        <taxon>Bacteria</taxon>
        <taxon>Bacillati</taxon>
        <taxon>Actinomycetota</taxon>
        <taxon>Actinomycetes</taxon>
        <taxon>Micrococcales</taxon>
        <taxon>Microbacteriaceae</taxon>
        <taxon>Conyzicola</taxon>
    </lineage>
</organism>